<dbReference type="RefSeq" id="WP_004626345.1">
    <property type="nucleotide sequence ID" value="NZ_AORV01000036.1"/>
</dbReference>
<organism evidence="2 3">
    <name type="scientific">Ruminiclostridium cellobioparum subsp. termitidis CT1112</name>
    <dbReference type="NCBI Taxonomy" id="1195236"/>
    <lineage>
        <taxon>Bacteria</taxon>
        <taxon>Bacillati</taxon>
        <taxon>Bacillota</taxon>
        <taxon>Clostridia</taxon>
        <taxon>Eubacteriales</taxon>
        <taxon>Oscillospiraceae</taxon>
        <taxon>Ruminiclostridium</taxon>
    </lineage>
</organism>
<dbReference type="EMBL" id="AORV01000036">
    <property type="protein sequence ID" value="EMS71551.1"/>
    <property type="molecule type" value="Genomic_DNA"/>
</dbReference>
<dbReference type="AlphaFoldDB" id="S0FMI2"/>
<name>S0FMI2_RUMCE</name>
<dbReference type="eggNOG" id="COG1848">
    <property type="taxonomic scope" value="Bacteria"/>
</dbReference>
<evidence type="ECO:0000259" key="1">
    <source>
        <dbReference type="Pfam" id="PF01850"/>
    </source>
</evidence>
<dbReference type="InterPro" id="IPR029060">
    <property type="entry name" value="PIN-like_dom_sf"/>
</dbReference>
<reference evidence="2 3" key="1">
    <citation type="journal article" date="2013" name="Genome Announc.">
        <title>Draft Genome Sequence of the Cellulolytic, Mesophilic, Anaerobic Bacterium Clostridium termitidis Strain CT1112 (DSM 5398).</title>
        <authorList>
            <person name="Lal S."/>
            <person name="Ramachandran U."/>
            <person name="Zhang X."/>
            <person name="Munir R."/>
            <person name="Sparling R."/>
            <person name="Levin D.B."/>
        </authorList>
    </citation>
    <scope>NUCLEOTIDE SEQUENCE [LARGE SCALE GENOMIC DNA]</scope>
    <source>
        <strain evidence="2 3">CT1112</strain>
    </source>
</reference>
<dbReference type="PATRIC" id="fig|1195236.3.peg.2930"/>
<gene>
    <name evidence="2" type="ORF">CTER_2612</name>
</gene>
<proteinExistence type="predicted"/>
<protein>
    <submittedName>
        <fullName evidence="2">PIN domain-containing protein</fullName>
    </submittedName>
</protein>
<keyword evidence="3" id="KW-1185">Reference proteome</keyword>
<dbReference type="Proteomes" id="UP000014155">
    <property type="component" value="Unassembled WGS sequence"/>
</dbReference>
<feature type="domain" description="PIN" evidence="1">
    <location>
        <begin position="65"/>
        <end position="125"/>
    </location>
</feature>
<dbReference type="SUPFAM" id="SSF88723">
    <property type="entry name" value="PIN domain-like"/>
    <property type="match status" value="1"/>
</dbReference>
<accession>S0FMI2</accession>
<dbReference type="STRING" id="1195236.CTER_2612"/>
<dbReference type="InterPro" id="IPR002716">
    <property type="entry name" value="PIN_dom"/>
</dbReference>
<evidence type="ECO:0000313" key="2">
    <source>
        <dbReference type="EMBL" id="EMS71551.1"/>
    </source>
</evidence>
<dbReference type="Gene3D" id="3.40.50.1010">
    <property type="entry name" value="5'-nuclease"/>
    <property type="match status" value="1"/>
</dbReference>
<comment type="caution">
    <text evidence="2">The sequence shown here is derived from an EMBL/GenBank/DDBJ whole genome shotgun (WGS) entry which is preliminary data.</text>
</comment>
<evidence type="ECO:0000313" key="3">
    <source>
        <dbReference type="Proteomes" id="UP000014155"/>
    </source>
</evidence>
<dbReference type="Pfam" id="PF01850">
    <property type="entry name" value="PIN"/>
    <property type="match status" value="1"/>
</dbReference>
<sequence length="159" mass="18600">MNIYLDMNVYYRPFDDQTQPRIELESKAIEIIFKLVERWQYKILWSYMLEFENDRTPSKAMSEDIKAVAEIICSEAVVWNKAIDIMAKEIVEKSNAQSKDALHLACAIYGKCEYFITCDNRFIRTIKHNEQALKHVLGSIKLTNPVDFIGKELENDVNE</sequence>